<dbReference type="OrthoDB" id="9810952at2"/>
<evidence type="ECO:0000256" key="1">
    <source>
        <dbReference type="ARBA" id="ARBA00004651"/>
    </source>
</evidence>
<accession>A0A0A6UMV6</accession>
<feature type="transmembrane region" description="Helical" evidence="8">
    <location>
        <begin position="72"/>
        <end position="96"/>
    </location>
</feature>
<evidence type="ECO:0000256" key="2">
    <source>
        <dbReference type="ARBA" id="ARBA00022448"/>
    </source>
</evidence>
<dbReference type="GO" id="GO:0008324">
    <property type="term" value="F:monoatomic cation transmembrane transporter activity"/>
    <property type="evidence" value="ECO:0007669"/>
    <property type="project" value="InterPro"/>
</dbReference>
<dbReference type="GO" id="GO:0005886">
    <property type="term" value="C:plasma membrane"/>
    <property type="evidence" value="ECO:0007669"/>
    <property type="project" value="UniProtKB-SubCell"/>
</dbReference>
<evidence type="ECO:0000313" key="10">
    <source>
        <dbReference type="Proteomes" id="UP000054537"/>
    </source>
</evidence>
<keyword evidence="10" id="KW-1185">Reference proteome</keyword>
<name>A0A0A6UMV6_ACTUT</name>
<evidence type="ECO:0000256" key="4">
    <source>
        <dbReference type="ARBA" id="ARBA00022692"/>
    </source>
</evidence>
<dbReference type="AlphaFoldDB" id="A0A0A6UMV6"/>
<keyword evidence="5 8" id="KW-1133">Transmembrane helix</keyword>
<dbReference type="GO" id="GO:0030001">
    <property type="term" value="P:metal ion transport"/>
    <property type="evidence" value="ECO:0007669"/>
    <property type="project" value="UniProtKB-ARBA"/>
</dbReference>
<feature type="transmembrane region" description="Helical" evidence="8">
    <location>
        <begin position="41"/>
        <end position="60"/>
    </location>
</feature>
<dbReference type="Proteomes" id="UP000054537">
    <property type="component" value="Unassembled WGS sequence"/>
</dbReference>
<organism evidence="9 10">
    <name type="scientific">Actinoplanes utahensis</name>
    <dbReference type="NCBI Taxonomy" id="1869"/>
    <lineage>
        <taxon>Bacteria</taxon>
        <taxon>Bacillati</taxon>
        <taxon>Actinomycetota</taxon>
        <taxon>Actinomycetes</taxon>
        <taxon>Micromonosporales</taxon>
        <taxon>Micromonosporaceae</taxon>
        <taxon>Actinoplanes</taxon>
    </lineage>
</organism>
<feature type="transmembrane region" description="Helical" evidence="8">
    <location>
        <begin position="348"/>
        <end position="369"/>
    </location>
</feature>
<dbReference type="EMBL" id="JRTT01000018">
    <property type="protein sequence ID" value="KHD76388.1"/>
    <property type="molecule type" value="Genomic_DNA"/>
</dbReference>
<evidence type="ECO:0000256" key="7">
    <source>
        <dbReference type="ARBA" id="ARBA00023136"/>
    </source>
</evidence>
<evidence type="ECO:0000256" key="6">
    <source>
        <dbReference type="ARBA" id="ARBA00023065"/>
    </source>
</evidence>
<feature type="transmembrane region" description="Helical" evidence="8">
    <location>
        <begin position="224"/>
        <end position="246"/>
    </location>
</feature>
<feature type="transmembrane region" description="Helical" evidence="8">
    <location>
        <begin position="405"/>
        <end position="427"/>
    </location>
</feature>
<evidence type="ECO:0000256" key="8">
    <source>
        <dbReference type="SAM" id="Phobius"/>
    </source>
</evidence>
<keyword evidence="6" id="KW-0406">Ion transport</keyword>
<evidence type="ECO:0000256" key="5">
    <source>
        <dbReference type="ARBA" id="ARBA00022989"/>
    </source>
</evidence>
<gene>
    <name evidence="9" type="ORF">MB27_16860</name>
</gene>
<dbReference type="InterPro" id="IPR003445">
    <property type="entry name" value="Cat_transpt"/>
</dbReference>
<sequence length="444" mass="47650">MRSPWRTPARVVPLAFFGLIVLGTGLMMLPAARADPGHAPFVTALFTAASAVCVTGLAVVDTPTYWSTFGHVLLTVLSQIGGLGIMTLATLLSLLVSRRLGLRGRLLAQAESAGLFGDNLRGILFRVATVMLVAESLIAVVLTFRFWLGYDYSFGRALWEAVFHAVQAFNNAGFALYSDSLVGFVTDPWICLPLAFGVMAGAIGFPVLFELAREWRTPGSWSTHTWLTVTGTLLFSIVGFLVFLVFEWRNPGTLGPLNTPGKILAAFTQDVMTRSGGFNSVDLGRMNSETIAVTNGLMFIGGGSASTAGGIKLTTFLLLAYVIWAEIRGEPDVVIRKRRIAEETQRQAVTVALMGVALVATGTVVLDALTENVPFDRALFEVTSAFATVGLSTGITPSLPPSAQVLLVILMYVGRVGTIAVGTAIALNTRRRQFRYPEERPLVG</sequence>
<proteinExistence type="predicted"/>
<comment type="subcellular location">
    <subcellularLocation>
        <location evidence="1">Cell membrane</location>
        <topology evidence="1">Multi-pass membrane protein</topology>
    </subcellularLocation>
</comment>
<dbReference type="eggNOG" id="COG0168">
    <property type="taxonomic scope" value="Bacteria"/>
</dbReference>
<keyword evidence="2" id="KW-0813">Transport</keyword>
<dbReference type="PANTHER" id="PTHR32024">
    <property type="entry name" value="TRK SYSTEM POTASSIUM UPTAKE PROTEIN TRKG-RELATED"/>
    <property type="match status" value="1"/>
</dbReference>
<keyword evidence="4 8" id="KW-0812">Transmembrane</keyword>
<comment type="caution">
    <text evidence="9">The sequence shown here is derived from an EMBL/GenBank/DDBJ whole genome shotgun (WGS) entry which is preliminary data.</text>
</comment>
<feature type="transmembrane region" description="Helical" evidence="8">
    <location>
        <begin position="189"/>
        <end position="212"/>
    </location>
</feature>
<keyword evidence="3" id="KW-1003">Cell membrane</keyword>
<protein>
    <submittedName>
        <fullName evidence="9">ATPase</fullName>
    </submittedName>
</protein>
<dbReference type="RefSeq" id="WP_043525548.1">
    <property type="nucleotide sequence ID" value="NZ_BAABKU010000014.1"/>
</dbReference>
<evidence type="ECO:0000313" key="9">
    <source>
        <dbReference type="EMBL" id="KHD76388.1"/>
    </source>
</evidence>
<feature type="transmembrane region" description="Helical" evidence="8">
    <location>
        <begin position="307"/>
        <end position="327"/>
    </location>
</feature>
<dbReference type="Pfam" id="PF02386">
    <property type="entry name" value="TrkH"/>
    <property type="match status" value="1"/>
</dbReference>
<dbReference type="STRING" id="1869.MB27_16860"/>
<dbReference type="PANTHER" id="PTHR32024:SF1">
    <property type="entry name" value="KTR SYSTEM POTASSIUM UPTAKE PROTEIN B"/>
    <property type="match status" value="1"/>
</dbReference>
<feature type="transmembrane region" description="Helical" evidence="8">
    <location>
        <begin position="12"/>
        <end position="29"/>
    </location>
</feature>
<keyword evidence="7 8" id="KW-0472">Membrane</keyword>
<evidence type="ECO:0000256" key="3">
    <source>
        <dbReference type="ARBA" id="ARBA00022475"/>
    </source>
</evidence>
<reference evidence="9 10" key="1">
    <citation type="submission" date="2014-10" db="EMBL/GenBank/DDBJ databases">
        <title>Draft genome sequence of Actinoplanes utahensis NRRL 12052.</title>
        <authorList>
            <person name="Velasco-Bucheli B."/>
            <person name="del Cerro C."/>
            <person name="Hormigo D."/>
            <person name="Garcia J.L."/>
            <person name="Acebal C."/>
            <person name="Arroyo M."/>
            <person name="de la Mata I."/>
        </authorList>
    </citation>
    <scope>NUCLEOTIDE SEQUENCE [LARGE SCALE GENOMIC DNA]</scope>
    <source>
        <strain evidence="9 10">NRRL 12052</strain>
    </source>
</reference>
<feature type="transmembrane region" description="Helical" evidence="8">
    <location>
        <begin position="123"/>
        <end position="148"/>
    </location>
</feature>